<dbReference type="EMBL" id="BARU01028475">
    <property type="protein sequence ID" value="GAH71080.1"/>
    <property type="molecule type" value="Genomic_DNA"/>
</dbReference>
<dbReference type="GO" id="GO:0003676">
    <property type="term" value="F:nucleic acid binding"/>
    <property type="evidence" value="ECO:0007669"/>
    <property type="project" value="InterPro"/>
</dbReference>
<evidence type="ECO:0008006" key="2">
    <source>
        <dbReference type="Google" id="ProtNLM"/>
    </source>
</evidence>
<organism evidence="1">
    <name type="scientific">marine sediment metagenome</name>
    <dbReference type="NCBI Taxonomy" id="412755"/>
    <lineage>
        <taxon>unclassified sequences</taxon>
        <taxon>metagenomes</taxon>
        <taxon>ecological metagenomes</taxon>
    </lineage>
</organism>
<protein>
    <recommendedName>
        <fullName evidence="2">DUF91 domain-containing protein</fullName>
    </recommendedName>
</protein>
<dbReference type="Gene3D" id="3.40.1350.10">
    <property type="match status" value="1"/>
</dbReference>
<dbReference type="InterPro" id="IPR011856">
    <property type="entry name" value="tRNA_endonuc-like_dom_sf"/>
</dbReference>
<accession>X1IPB0</accession>
<evidence type="ECO:0000313" key="1">
    <source>
        <dbReference type="EMBL" id="GAH71080.1"/>
    </source>
</evidence>
<gene>
    <name evidence="1" type="ORF">S03H2_45448</name>
</gene>
<comment type="caution">
    <text evidence="1">The sequence shown here is derived from an EMBL/GenBank/DDBJ whole genome shotgun (WGS) entry which is preliminary data.</text>
</comment>
<sequence>MADLGAGQKPVLRPHYPHMLQEDNSVWHKFLQTDAHRLKEVWYDVKVGLPVFLPVGASDLERRIAAGVSRKRIDVVCHVAGGFWVVEIKPRASMLAIGQVISYVRMFNLEYAPGGQVIPVIVCDSYDEDLLEEFDELGVLVLMND</sequence>
<reference evidence="1" key="1">
    <citation type="journal article" date="2014" name="Front. Microbiol.">
        <title>High frequency of phylogenetically diverse reductive dehalogenase-homologous genes in deep subseafloor sedimentary metagenomes.</title>
        <authorList>
            <person name="Kawai M."/>
            <person name="Futagami T."/>
            <person name="Toyoda A."/>
            <person name="Takaki Y."/>
            <person name="Nishi S."/>
            <person name="Hori S."/>
            <person name="Arai W."/>
            <person name="Tsubouchi T."/>
            <person name="Morono Y."/>
            <person name="Uchiyama I."/>
            <person name="Ito T."/>
            <person name="Fujiyama A."/>
            <person name="Inagaki F."/>
            <person name="Takami H."/>
        </authorList>
    </citation>
    <scope>NUCLEOTIDE SEQUENCE</scope>
    <source>
        <strain evidence="1">Expedition CK06-06</strain>
    </source>
</reference>
<name>X1IPB0_9ZZZZ</name>
<proteinExistence type="predicted"/>
<dbReference type="AlphaFoldDB" id="X1IPB0"/>